<comment type="cofactor">
    <cofactor evidence="1 5">
        <name>pyridoxal 5'-phosphate</name>
        <dbReference type="ChEBI" id="CHEBI:597326"/>
    </cofactor>
</comment>
<dbReference type="PROSITE" id="PS00599">
    <property type="entry name" value="AA_TRANSFER_CLASS_2"/>
    <property type="match status" value="1"/>
</dbReference>
<dbReference type="Gene3D" id="3.40.640.10">
    <property type="entry name" value="Type I PLP-dependent aspartate aminotransferase-like (Major domain)"/>
    <property type="match status" value="1"/>
</dbReference>
<dbReference type="GO" id="GO:0030170">
    <property type="term" value="F:pyridoxal phosphate binding"/>
    <property type="evidence" value="ECO:0007669"/>
    <property type="project" value="InterPro"/>
</dbReference>
<evidence type="ECO:0000256" key="3">
    <source>
        <dbReference type="ARBA" id="ARBA00022679"/>
    </source>
</evidence>
<keyword evidence="2 7" id="KW-0032">Aminotransferase</keyword>
<accession>A0A316I0R7</accession>
<dbReference type="InterPro" id="IPR015421">
    <property type="entry name" value="PyrdxlP-dep_Trfase_major"/>
</dbReference>
<dbReference type="Proteomes" id="UP000246005">
    <property type="component" value="Unassembled WGS sequence"/>
</dbReference>
<feature type="domain" description="Aminotransferase class I/classII large" evidence="6">
    <location>
        <begin position="24"/>
        <end position="344"/>
    </location>
</feature>
<dbReference type="Gene3D" id="3.90.1150.10">
    <property type="entry name" value="Aspartate Aminotransferase, domain 1"/>
    <property type="match status" value="1"/>
</dbReference>
<keyword evidence="3 7" id="KW-0808">Transferase</keyword>
<dbReference type="PANTHER" id="PTHR43643:SF3">
    <property type="entry name" value="HISTIDINOL-PHOSPHATE AMINOTRANSFERASE"/>
    <property type="match status" value="1"/>
</dbReference>
<name>A0A316I0R7_9PSEU</name>
<dbReference type="AlphaFoldDB" id="A0A316I0R7"/>
<reference evidence="7 8" key="1">
    <citation type="submission" date="2018-05" db="EMBL/GenBank/DDBJ databases">
        <title>Genomic Encyclopedia of Type Strains, Phase IV (KMG-IV): sequencing the most valuable type-strain genomes for metagenomic binning, comparative biology and taxonomic classification.</title>
        <authorList>
            <person name="Goeker M."/>
        </authorList>
    </citation>
    <scope>NUCLEOTIDE SEQUENCE [LARGE SCALE GENOMIC DNA]</scope>
    <source>
        <strain evidence="7 8">DSM 45480</strain>
    </source>
</reference>
<dbReference type="GO" id="GO:0008483">
    <property type="term" value="F:transaminase activity"/>
    <property type="evidence" value="ECO:0007669"/>
    <property type="project" value="UniProtKB-KW"/>
</dbReference>
<evidence type="ECO:0000259" key="6">
    <source>
        <dbReference type="Pfam" id="PF00155"/>
    </source>
</evidence>
<proteinExistence type="inferred from homology"/>
<evidence type="ECO:0000256" key="5">
    <source>
        <dbReference type="RuleBase" id="RU003693"/>
    </source>
</evidence>
<dbReference type="InterPro" id="IPR015424">
    <property type="entry name" value="PyrdxlP-dep_Trfase"/>
</dbReference>
<organism evidence="7 8">
    <name type="scientific">Lentzea atacamensis</name>
    <dbReference type="NCBI Taxonomy" id="531938"/>
    <lineage>
        <taxon>Bacteria</taxon>
        <taxon>Bacillati</taxon>
        <taxon>Actinomycetota</taxon>
        <taxon>Actinomycetes</taxon>
        <taxon>Pseudonocardiales</taxon>
        <taxon>Pseudonocardiaceae</taxon>
        <taxon>Lentzea</taxon>
    </lineage>
</organism>
<dbReference type="CDD" id="cd00609">
    <property type="entry name" value="AAT_like"/>
    <property type="match status" value="1"/>
</dbReference>
<dbReference type="RefSeq" id="WP_109637608.1">
    <property type="nucleotide sequence ID" value="NZ_QGHB01000005.1"/>
</dbReference>
<dbReference type="InterPro" id="IPR050106">
    <property type="entry name" value="HistidinolP_aminotransfase"/>
</dbReference>
<evidence type="ECO:0000256" key="1">
    <source>
        <dbReference type="ARBA" id="ARBA00001933"/>
    </source>
</evidence>
<dbReference type="SUPFAM" id="SSF53383">
    <property type="entry name" value="PLP-dependent transferases"/>
    <property type="match status" value="1"/>
</dbReference>
<comment type="similarity">
    <text evidence="5">Belongs to the class-II pyridoxal-phosphate-dependent aminotransferase family.</text>
</comment>
<evidence type="ECO:0000313" key="8">
    <source>
        <dbReference type="Proteomes" id="UP000246005"/>
    </source>
</evidence>
<sequence>MTILVRPDLDALPLYQQLPTTARVQLSNNETAFPPLPRVAAALAEGLEHINRYPPVSPHAVATHLAEHLRVPAGSVAVGAGSATLLLQLMQAVVHGPSSIVYPWRSFEAYPILVRVAGAEPRPVPLTGDLTHDLDAMLAAVTPTTRMIIICNPNNPTGTALHREALAKFLAATPDHVVVVLDEAYHEFVTDPDIPDGLELVREAAGRGNLVSLRTFSKAYGLAGLRIGYCAGPVNLIQAVTKVGVPFSVSTLAETAALISLDSADELAERCRLVRTERDRVGAGLHALGHEFVPSQGNFLWLPLADRAAAFASHCMADGVMVRPFAGEGVRVTIGNPADNDAFLAVARTFATG</sequence>
<dbReference type="NCBIfam" id="NF002878">
    <property type="entry name" value="PRK03321.1"/>
    <property type="match status" value="1"/>
</dbReference>
<gene>
    <name evidence="7" type="ORF">C8D88_105340</name>
</gene>
<dbReference type="Pfam" id="PF00155">
    <property type="entry name" value="Aminotran_1_2"/>
    <property type="match status" value="1"/>
</dbReference>
<dbReference type="PANTHER" id="PTHR43643">
    <property type="entry name" value="HISTIDINOL-PHOSPHATE AMINOTRANSFERASE 2"/>
    <property type="match status" value="1"/>
</dbReference>
<protein>
    <submittedName>
        <fullName evidence="7">Histidinol-phosphate aminotransferase</fullName>
    </submittedName>
</protein>
<evidence type="ECO:0000313" key="7">
    <source>
        <dbReference type="EMBL" id="PWK86297.1"/>
    </source>
</evidence>
<dbReference type="InterPro" id="IPR001917">
    <property type="entry name" value="Aminotrans_II_pyridoxalP_BS"/>
</dbReference>
<comment type="caution">
    <text evidence="7">The sequence shown here is derived from an EMBL/GenBank/DDBJ whole genome shotgun (WGS) entry which is preliminary data.</text>
</comment>
<dbReference type="EMBL" id="QGHB01000005">
    <property type="protein sequence ID" value="PWK86297.1"/>
    <property type="molecule type" value="Genomic_DNA"/>
</dbReference>
<evidence type="ECO:0000256" key="2">
    <source>
        <dbReference type="ARBA" id="ARBA00022576"/>
    </source>
</evidence>
<dbReference type="InterPro" id="IPR015422">
    <property type="entry name" value="PyrdxlP-dep_Trfase_small"/>
</dbReference>
<dbReference type="InterPro" id="IPR004839">
    <property type="entry name" value="Aminotransferase_I/II_large"/>
</dbReference>
<evidence type="ECO:0000256" key="4">
    <source>
        <dbReference type="ARBA" id="ARBA00022898"/>
    </source>
</evidence>
<dbReference type="InterPro" id="IPR024892">
    <property type="entry name" value="ArAT"/>
</dbReference>
<keyword evidence="4 5" id="KW-0663">Pyridoxal phosphate</keyword>